<accession>A0A0G2HMB1</accession>
<reference evidence="1 2" key="1">
    <citation type="submission" date="2015-01" db="EMBL/GenBank/DDBJ databases">
        <title>Lifestyle Evolution in Cyanobacterial Symbionts of Sponges.</title>
        <authorList>
            <person name="Burgsdorf I."/>
            <person name="Slaby B.M."/>
            <person name="Handley K.M."/>
            <person name="Haber M."/>
            <person name="Blom J."/>
            <person name="Marshall C.W."/>
            <person name="Gilbert J.A."/>
            <person name="Hentschel U."/>
            <person name="Steindler L."/>
        </authorList>
    </citation>
    <scope>NUCLEOTIDE SEQUENCE [LARGE SCALE GENOMIC DNA]</scope>
    <source>
        <strain evidence="1">SP3</strain>
    </source>
</reference>
<evidence type="ECO:0000313" key="2">
    <source>
        <dbReference type="Proteomes" id="UP000035067"/>
    </source>
</evidence>
<dbReference type="Proteomes" id="UP000035067">
    <property type="component" value="Unassembled WGS sequence"/>
</dbReference>
<sequence>MFDRKLYEAQCEGRPVWVFLSDQQRWIEQAQVVEVSGGVVTLRYETDEDGELQAWQEMVRLNSVGSVMSRLSSLPRHGGSEDLLTAEDCPLEEQISQGSPDGSGEST</sequence>
<dbReference type="InterPro" id="IPR046501">
    <property type="entry name" value="DUF6679"/>
</dbReference>
<protein>
    <submittedName>
        <fullName evidence="1">Uncharacterized protein</fullName>
    </submittedName>
</protein>
<dbReference type="EMBL" id="JXQG01000020">
    <property type="protein sequence ID" value="KKZ12458.1"/>
    <property type="molecule type" value="Genomic_DNA"/>
</dbReference>
<organism evidence="1 2">
    <name type="scientific">Candidatus Synechococcus spongiarum SP3</name>
    <dbReference type="NCBI Taxonomy" id="1604020"/>
    <lineage>
        <taxon>Bacteria</taxon>
        <taxon>Bacillati</taxon>
        <taxon>Cyanobacteriota</taxon>
        <taxon>Cyanophyceae</taxon>
        <taxon>Synechococcales</taxon>
        <taxon>Synechococcaceae</taxon>
        <taxon>Synechococcus</taxon>
    </lineage>
</organism>
<dbReference type="PATRIC" id="fig|1604020.3.peg.152"/>
<dbReference type="Pfam" id="PF20384">
    <property type="entry name" value="DUF6679"/>
    <property type="match status" value="1"/>
</dbReference>
<evidence type="ECO:0000313" key="1">
    <source>
        <dbReference type="EMBL" id="KKZ12458.1"/>
    </source>
</evidence>
<dbReference type="AlphaFoldDB" id="A0A0G2HMB1"/>
<proteinExistence type="predicted"/>
<gene>
    <name evidence="1" type="ORF">TE42_04460</name>
</gene>
<name>A0A0G2HMB1_9SYNE</name>
<comment type="caution">
    <text evidence="1">The sequence shown here is derived from an EMBL/GenBank/DDBJ whole genome shotgun (WGS) entry which is preliminary data.</text>
</comment>